<accession>A0A5M8RT30</accession>
<evidence type="ECO:0000313" key="2">
    <source>
        <dbReference type="Proteomes" id="UP000324326"/>
    </source>
</evidence>
<dbReference type="Pfam" id="PF04229">
    <property type="entry name" value="GrpB"/>
    <property type="match status" value="1"/>
</dbReference>
<protein>
    <submittedName>
        <fullName evidence="1">GrpB family protein</fullName>
    </submittedName>
</protein>
<proteinExistence type="predicted"/>
<sequence length="170" mass="20211">MEQRIIIENAKDSWLMQYEEEKKQLHKIFGKTALAIEHIGSTSVPGLAAKPVIDLMAGVKHLGEVDRFIEPLQKLGYEHVIHEAFPTRRFFRKGQWRAGTHHLHMYVFQSEEWKNQLRFRHYLREHQQTCKDYESLKKDLARRFPHDRTSYTKGKEPFITAVIKKAKQQE</sequence>
<dbReference type="Gene3D" id="3.30.460.10">
    <property type="entry name" value="Beta Polymerase, domain 2"/>
    <property type="match status" value="1"/>
</dbReference>
<dbReference type="STRING" id="1925020.BTA30_08400"/>
<dbReference type="PANTHER" id="PTHR34822">
    <property type="entry name" value="GRPB DOMAIN PROTEIN (AFU_ORTHOLOGUE AFUA_1G01530)"/>
    <property type="match status" value="1"/>
</dbReference>
<dbReference type="EMBL" id="QSND01000002">
    <property type="protein sequence ID" value="KAA6450638.1"/>
    <property type="molecule type" value="Genomic_DNA"/>
</dbReference>
<evidence type="ECO:0000313" key="1">
    <source>
        <dbReference type="EMBL" id="KAA6450638.1"/>
    </source>
</evidence>
<dbReference type="SUPFAM" id="SSF81301">
    <property type="entry name" value="Nucleotidyltransferase"/>
    <property type="match status" value="1"/>
</dbReference>
<dbReference type="AlphaFoldDB" id="A0A5M8RT30"/>
<comment type="caution">
    <text evidence="1">The sequence shown here is derived from an EMBL/GenBank/DDBJ whole genome shotgun (WGS) entry which is preliminary data.</text>
</comment>
<reference evidence="1 2" key="1">
    <citation type="submission" date="2018-08" db="EMBL/GenBank/DDBJ databases">
        <title>Bacillus phenotypic plasticity.</title>
        <authorList>
            <person name="Hurtado E."/>
        </authorList>
    </citation>
    <scope>NUCLEOTIDE SEQUENCE [LARGE SCALE GENOMIC DNA]</scope>
    <source>
        <strain evidence="1 2">427</strain>
    </source>
</reference>
<dbReference type="PANTHER" id="PTHR34822:SF1">
    <property type="entry name" value="GRPB FAMILY PROTEIN"/>
    <property type="match status" value="1"/>
</dbReference>
<organism evidence="1 2">
    <name type="scientific">Bacillus swezeyi</name>
    <dbReference type="NCBI Taxonomy" id="1925020"/>
    <lineage>
        <taxon>Bacteria</taxon>
        <taxon>Bacillati</taxon>
        <taxon>Bacillota</taxon>
        <taxon>Bacilli</taxon>
        <taxon>Bacillales</taxon>
        <taxon>Bacillaceae</taxon>
        <taxon>Bacillus</taxon>
    </lineage>
</organism>
<name>A0A5M8RT30_9BACI</name>
<dbReference type="Proteomes" id="UP000324326">
    <property type="component" value="Unassembled WGS sequence"/>
</dbReference>
<gene>
    <name evidence="1" type="ORF">DX927_07160</name>
</gene>
<dbReference type="InterPro" id="IPR043519">
    <property type="entry name" value="NT_sf"/>
</dbReference>
<dbReference type="InterPro" id="IPR007344">
    <property type="entry name" value="GrpB/CoaE"/>
</dbReference>